<evidence type="ECO:0000259" key="8">
    <source>
        <dbReference type="Pfam" id="PF01432"/>
    </source>
</evidence>
<dbReference type="Gene3D" id="1.20.140.70">
    <property type="entry name" value="Oligopeptidase f, N-terminal domain"/>
    <property type="match status" value="1"/>
</dbReference>
<dbReference type="Gene3D" id="1.10.1370.20">
    <property type="entry name" value="Oligoendopeptidase f, C-terminal domain"/>
    <property type="match status" value="1"/>
</dbReference>
<keyword evidence="2 6" id="KW-0479">Metal-binding</keyword>
<feature type="coiled-coil region" evidence="7">
    <location>
        <begin position="21"/>
        <end position="48"/>
    </location>
</feature>
<dbReference type="InterPro" id="IPR011977">
    <property type="entry name" value="Pept_M3B_clade3"/>
</dbReference>
<keyword evidence="3 6" id="KW-0378">Hydrolase</keyword>
<proteinExistence type="inferred from homology"/>
<gene>
    <name evidence="10" type="ORF">VF724_01530</name>
</gene>
<comment type="cofactor">
    <cofactor evidence="6">
        <name>Zn(2+)</name>
        <dbReference type="ChEBI" id="CHEBI:29105"/>
    </cofactor>
    <text evidence="6">Binds 1 zinc ion.</text>
</comment>
<dbReference type="SUPFAM" id="SSF55486">
    <property type="entry name" value="Metalloproteases ('zincins'), catalytic domain"/>
    <property type="match status" value="1"/>
</dbReference>
<evidence type="ECO:0000256" key="5">
    <source>
        <dbReference type="ARBA" id="ARBA00023049"/>
    </source>
</evidence>
<evidence type="ECO:0000313" key="10">
    <source>
        <dbReference type="EMBL" id="MEB3100340.1"/>
    </source>
</evidence>
<dbReference type="InterPro" id="IPR042088">
    <property type="entry name" value="OligoPept_F_C"/>
</dbReference>
<evidence type="ECO:0000256" key="7">
    <source>
        <dbReference type="SAM" id="Coils"/>
    </source>
</evidence>
<dbReference type="Pfam" id="PF01432">
    <property type="entry name" value="Peptidase_M3"/>
    <property type="match status" value="1"/>
</dbReference>
<reference evidence="10" key="1">
    <citation type="submission" date="2023-12" db="EMBL/GenBank/DDBJ databases">
        <title>Fervidustalea candida gen. nov., sp. nov., a novel member of the family Paenibacillaceae isolated from a geothermal area.</title>
        <authorList>
            <person name="Li W.-J."/>
            <person name="Jiao J.-Y."/>
            <person name="Chen Y."/>
        </authorList>
    </citation>
    <scope>NUCLEOTIDE SEQUENCE</scope>
    <source>
        <strain evidence="10">SYSU GA230002</strain>
    </source>
</reference>
<organism evidence="10 11">
    <name type="scientific">Ferviditalea candida</name>
    <dbReference type="NCBI Taxonomy" id="3108399"/>
    <lineage>
        <taxon>Bacteria</taxon>
        <taxon>Bacillati</taxon>
        <taxon>Bacillota</taxon>
        <taxon>Bacilli</taxon>
        <taxon>Bacillales</taxon>
        <taxon>Paenibacillaceae</taxon>
        <taxon>Ferviditalea</taxon>
    </lineage>
</organism>
<evidence type="ECO:0000256" key="6">
    <source>
        <dbReference type="RuleBase" id="RU003435"/>
    </source>
</evidence>
<evidence type="ECO:0000256" key="1">
    <source>
        <dbReference type="ARBA" id="ARBA00022670"/>
    </source>
</evidence>
<dbReference type="PANTHER" id="PTHR34217:SF1">
    <property type="entry name" value="CARBOXYPEPTIDASE 1"/>
    <property type="match status" value="1"/>
</dbReference>
<dbReference type="EMBL" id="JAYJLD010000001">
    <property type="protein sequence ID" value="MEB3100340.1"/>
    <property type="molecule type" value="Genomic_DNA"/>
</dbReference>
<dbReference type="Pfam" id="PF08439">
    <property type="entry name" value="Peptidase_M3_N"/>
    <property type="match status" value="1"/>
</dbReference>
<comment type="similarity">
    <text evidence="6">Belongs to the peptidase M3 family.</text>
</comment>
<dbReference type="InterPro" id="IPR001333">
    <property type="entry name" value="Peptidase_M32_Taq"/>
</dbReference>
<evidence type="ECO:0000256" key="2">
    <source>
        <dbReference type="ARBA" id="ARBA00022723"/>
    </source>
</evidence>
<sequence length="597" mass="68312">MKKQLETTWNLDNIFPGGSESDELQAFLDTIEQDIQRLEERLKADNFASAGERQVQPLVELIQDISARLIEAESFAVCLTSQDQTDQKAVQISGKIKSLNAGFASASIHFDQLLTQIPDNRWEVMLESDVIWQISFVLNERRTRALDRMLPELEALAADAAVDGYHGWSELYDAAVGRLRIPFEENGKLLLLSAGQADNKLHSPERRLRENVFERWQNAWSEQAELCALSLNHLAGFRLQLYKHRGWDSVLKEPLEINRMSEKTLQTMWEVIDRNKEVFLRYLQRKASLLGVDSLSWHDVEAPLGEGGKEISFDRAAGMIVEQFGKFSPQMADFAEMAFERRWIEAEDRPGKRPGGFCTSFPVSGESRIFMTYGQTLDNVGTLAHELGHAYHQHLMNGLPEMLQNYAMNVAETASTFAEMIVVDASLKMADNVQERIFLLEDKIQRAVTFFMNIQARFLFEVQFYKERKSGLVSVDRLNEIMTEAQQKAFRHSLGSYHPYFWASKLHFYATDVPFYNFPYTFGYLFSTGLYARALEEGPGFADKYAALLRDTGAMPVEELARKHLGADLTRDDFWQAAIELLIKDVNEFLSLTKTRE</sequence>
<dbReference type="GO" id="GO:0016787">
    <property type="term" value="F:hydrolase activity"/>
    <property type="evidence" value="ECO:0007669"/>
    <property type="project" value="UniProtKB-KW"/>
</dbReference>
<feature type="domain" description="Oligopeptidase F N-terminal" evidence="9">
    <location>
        <begin position="114"/>
        <end position="180"/>
    </location>
</feature>
<dbReference type="PANTHER" id="PTHR34217">
    <property type="entry name" value="METAL-DEPENDENT CARBOXYPEPTIDASE"/>
    <property type="match status" value="1"/>
</dbReference>
<name>A0ABU5ZCV6_9BACL</name>
<dbReference type="InterPro" id="IPR001567">
    <property type="entry name" value="Pept_M3A_M3B_dom"/>
</dbReference>
<keyword evidence="7" id="KW-0175">Coiled coil</keyword>
<dbReference type="Proteomes" id="UP001310386">
    <property type="component" value="Unassembled WGS sequence"/>
</dbReference>
<keyword evidence="1 6" id="KW-0645">Protease</keyword>
<dbReference type="EC" id="3.4.-.-" evidence="10"/>
<protein>
    <submittedName>
        <fullName evidence="10">M3 family oligoendopeptidase</fullName>
        <ecNumber evidence="10">3.4.-.-</ecNumber>
    </submittedName>
</protein>
<evidence type="ECO:0000313" key="11">
    <source>
        <dbReference type="Proteomes" id="UP001310386"/>
    </source>
</evidence>
<dbReference type="InterPro" id="IPR034006">
    <property type="entry name" value="M3B_PepF_2"/>
</dbReference>
<dbReference type="NCBIfam" id="TIGR02290">
    <property type="entry name" value="M3_fam_3"/>
    <property type="match status" value="1"/>
</dbReference>
<evidence type="ECO:0000256" key="3">
    <source>
        <dbReference type="ARBA" id="ARBA00022801"/>
    </source>
</evidence>
<dbReference type="CDD" id="cd09607">
    <property type="entry name" value="M3B_PepF"/>
    <property type="match status" value="1"/>
</dbReference>
<evidence type="ECO:0000256" key="4">
    <source>
        <dbReference type="ARBA" id="ARBA00022833"/>
    </source>
</evidence>
<dbReference type="InterPro" id="IPR013647">
    <property type="entry name" value="OligopepF_N_dom"/>
</dbReference>
<dbReference type="RefSeq" id="WP_371752438.1">
    <property type="nucleotide sequence ID" value="NZ_JAYJLD010000001.1"/>
</dbReference>
<comment type="caution">
    <text evidence="10">The sequence shown here is derived from an EMBL/GenBank/DDBJ whole genome shotgun (WGS) entry which is preliminary data.</text>
</comment>
<accession>A0ABU5ZCV6</accession>
<evidence type="ECO:0000259" key="9">
    <source>
        <dbReference type="Pfam" id="PF08439"/>
    </source>
</evidence>
<feature type="domain" description="Peptidase M3A/M3B catalytic" evidence="8">
    <location>
        <begin position="202"/>
        <end position="578"/>
    </location>
</feature>
<keyword evidence="4 6" id="KW-0862">Zinc</keyword>
<keyword evidence="5 6" id="KW-0482">Metalloprotease</keyword>
<keyword evidence="11" id="KW-1185">Reference proteome</keyword>